<gene>
    <name evidence="1" type="ORF">CLUP02_04134</name>
</gene>
<sequence length="184" mass="20930">MSDGHVREGEIQIIRVHLIELDCRYSWPLCFRQSGNDIRLRFGFSTPHYVLRRPSSHPEPVRIGLIIRQTIKQTRRTQSGRVSARLLLVGVRGSCSCTSICIRSRNRSLDPAKGHKAETASMLAPSLGGKQRYAVISLSPESFRASVALLHRAWSWLDTPTSARLILERRWMYAFFPSARRTDG</sequence>
<evidence type="ECO:0000313" key="2">
    <source>
        <dbReference type="Proteomes" id="UP000830671"/>
    </source>
</evidence>
<protein>
    <submittedName>
        <fullName evidence="1">Uncharacterized protein</fullName>
    </submittedName>
</protein>
<dbReference type="RefSeq" id="XP_049140293.1">
    <property type="nucleotide sequence ID" value="XM_049283150.1"/>
</dbReference>
<dbReference type="KEGG" id="clup:CLUP02_04134"/>
<dbReference type="EMBL" id="CP019474">
    <property type="protein sequence ID" value="UQC78657.1"/>
    <property type="molecule type" value="Genomic_DNA"/>
</dbReference>
<name>A0A9Q8SJR5_9PEZI</name>
<dbReference type="GeneID" id="73338160"/>
<keyword evidence="2" id="KW-1185">Reference proteome</keyword>
<proteinExistence type="predicted"/>
<dbReference type="AlphaFoldDB" id="A0A9Q8SJR5"/>
<evidence type="ECO:0000313" key="1">
    <source>
        <dbReference type="EMBL" id="UQC78657.1"/>
    </source>
</evidence>
<organism evidence="1 2">
    <name type="scientific">Colletotrichum lupini</name>
    <dbReference type="NCBI Taxonomy" id="145971"/>
    <lineage>
        <taxon>Eukaryota</taxon>
        <taxon>Fungi</taxon>
        <taxon>Dikarya</taxon>
        <taxon>Ascomycota</taxon>
        <taxon>Pezizomycotina</taxon>
        <taxon>Sordariomycetes</taxon>
        <taxon>Hypocreomycetidae</taxon>
        <taxon>Glomerellales</taxon>
        <taxon>Glomerellaceae</taxon>
        <taxon>Colletotrichum</taxon>
        <taxon>Colletotrichum acutatum species complex</taxon>
    </lineage>
</organism>
<dbReference type="Proteomes" id="UP000830671">
    <property type="component" value="Chromosome 2"/>
</dbReference>
<reference evidence="1" key="1">
    <citation type="journal article" date="2021" name="Mol. Plant Microbe Interact.">
        <title>Complete Genome Sequence of the Plant-Pathogenic Fungus Colletotrichum lupini.</title>
        <authorList>
            <person name="Baroncelli R."/>
            <person name="Pensec F."/>
            <person name="Da Lio D."/>
            <person name="Boufleur T."/>
            <person name="Vicente I."/>
            <person name="Sarrocco S."/>
            <person name="Picot A."/>
            <person name="Baraldi E."/>
            <person name="Sukno S."/>
            <person name="Thon M."/>
            <person name="Le Floch G."/>
        </authorList>
    </citation>
    <scope>NUCLEOTIDE SEQUENCE</scope>
    <source>
        <strain evidence="1">IMI 504893</strain>
    </source>
</reference>
<accession>A0A9Q8SJR5</accession>